<reference evidence="1 2" key="1">
    <citation type="submission" date="2018-07" db="EMBL/GenBank/DDBJ databases">
        <authorList>
            <person name="Peeters C."/>
        </authorList>
    </citation>
    <scope>NUCLEOTIDE SEQUENCE [LARGE SCALE GENOMIC DNA]</scope>
    <source>
        <strain evidence="1 2">LMG 30378</strain>
    </source>
</reference>
<proteinExistence type="predicted"/>
<dbReference type="EMBL" id="UFQC01000004">
    <property type="protein sequence ID" value="SSW64239.1"/>
    <property type="molecule type" value="Genomic_DNA"/>
</dbReference>
<protein>
    <submittedName>
        <fullName evidence="1">Uncharacterized protein</fullName>
    </submittedName>
</protein>
<sequence>MNLHVFGSDCPEMEVMAYNKRKEATLRGIYERMFRAAGFR</sequence>
<gene>
    <name evidence="1" type="ORF">AVE30378_00938</name>
</gene>
<name>A0A446C8K5_9BURK</name>
<dbReference type="RefSeq" id="WP_279636176.1">
    <property type="nucleotide sequence ID" value="NZ_UFQC01000004.1"/>
</dbReference>
<organism evidence="1 2">
    <name type="scientific">Achromobacter veterisilvae</name>
    <dbReference type="NCBI Taxonomy" id="2069367"/>
    <lineage>
        <taxon>Bacteria</taxon>
        <taxon>Pseudomonadati</taxon>
        <taxon>Pseudomonadota</taxon>
        <taxon>Betaproteobacteria</taxon>
        <taxon>Burkholderiales</taxon>
        <taxon>Alcaligenaceae</taxon>
        <taxon>Achromobacter</taxon>
    </lineage>
</organism>
<evidence type="ECO:0000313" key="1">
    <source>
        <dbReference type="EMBL" id="SSW64239.1"/>
    </source>
</evidence>
<accession>A0A446C8K5</accession>
<dbReference type="AlphaFoldDB" id="A0A446C8K5"/>
<dbReference type="Proteomes" id="UP000289465">
    <property type="component" value="Unassembled WGS sequence"/>
</dbReference>
<evidence type="ECO:0000313" key="2">
    <source>
        <dbReference type="Proteomes" id="UP000289465"/>
    </source>
</evidence>